<proteinExistence type="predicted"/>
<evidence type="ECO:0000313" key="1">
    <source>
        <dbReference type="EMBL" id="KKL14972.1"/>
    </source>
</evidence>
<organism evidence="1">
    <name type="scientific">marine sediment metagenome</name>
    <dbReference type="NCBI Taxonomy" id="412755"/>
    <lineage>
        <taxon>unclassified sequences</taxon>
        <taxon>metagenomes</taxon>
        <taxon>ecological metagenomes</taxon>
    </lineage>
</organism>
<feature type="non-terminal residue" evidence="1">
    <location>
        <position position="136"/>
    </location>
</feature>
<evidence type="ECO:0008006" key="2">
    <source>
        <dbReference type="Google" id="ProtNLM"/>
    </source>
</evidence>
<sequence>MVKKIEIDNETNELNYLFGGYFSGQGRIYYIKEKVNGRHPFGRHFLRITVCFEDLKDAEMFKHNWGGNNITTINPSPSVWTSGKNKVKKIHRLTINHSDSGFLLNAIQPYIIGKFMKKKVNLAIKIHNYCQKHWHE</sequence>
<protein>
    <recommendedName>
        <fullName evidence="2">Homing endonuclease LAGLIDADG domain-containing protein</fullName>
    </recommendedName>
</protein>
<accession>A0A0F9BM81</accession>
<gene>
    <name evidence="1" type="ORF">LCGC14_2510300</name>
</gene>
<dbReference type="EMBL" id="LAZR01040245">
    <property type="protein sequence ID" value="KKL14972.1"/>
    <property type="molecule type" value="Genomic_DNA"/>
</dbReference>
<dbReference type="AlphaFoldDB" id="A0A0F9BM81"/>
<comment type="caution">
    <text evidence="1">The sequence shown here is derived from an EMBL/GenBank/DDBJ whole genome shotgun (WGS) entry which is preliminary data.</text>
</comment>
<reference evidence="1" key="1">
    <citation type="journal article" date="2015" name="Nature">
        <title>Complex archaea that bridge the gap between prokaryotes and eukaryotes.</title>
        <authorList>
            <person name="Spang A."/>
            <person name="Saw J.H."/>
            <person name="Jorgensen S.L."/>
            <person name="Zaremba-Niedzwiedzka K."/>
            <person name="Martijn J."/>
            <person name="Lind A.E."/>
            <person name="van Eijk R."/>
            <person name="Schleper C."/>
            <person name="Guy L."/>
            <person name="Ettema T.J."/>
        </authorList>
    </citation>
    <scope>NUCLEOTIDE SEQUENCE</scope>
</reference>
<name>A0A0F9BM81_9ZZZZ</name>